<protein>
    <submittedName>
        <fullName evidence="9">Phage shock protein PspC (Stress-responsive transcriptional regulator)</fullName>
    </submittedName>
</protein>
<evidence type="ECO:0000256" key="5">
    <source>
        <dbReference type="ARBA" id="ARBA00023136"/>
    </source>
</evidence>
<feature type="compositionally biased region" description="Low complexity" evidence="6">
    <location>
        <begin position="194"/>
        <end position="210"/>
    </location>
</feature>
<dbReference type="PANTHER" id="PTHR33885:SF3">
    <property type="entry name" value="PHAGE SHOCK PROTEIN C"/>
    <property type="match status" value="1"/>
</dbReference>
<accession>A0ABX2A0Z4</accession>
<feature type="transmembrane region" description="Helical" evidence="7">
    <location>
        <begin position="77"/>
        <end position="99"/>
    </location>
</feature>
<sequence length="506" mass="51969">MTTNDTPAPDAPGGAAGAGGTDGAAAPPPPPRRPAGEGFFDSVRRIGITRSDDRWVGGVAAGLADRFRLDPLLVRGLLILSFFVAGAGLVLYGIAWALLPERSDGRIHLQEAIRGTFDVAMLGAGIAVLLGLIWGGGFWPWWIGPAEWVSVLLWIGFWVAVVWLIVKLVRTRGRPDGTTAAPPPGTPPAPYGPPRAGGAPGAYPSSTSGPVHPSTPYRNEATVHPTEPFTPAPPASYAYQPPAPHSGGGYPPQGPPVQGPPYPAGPPVPPVPVAPAPRRTVGASTVGVVVGLALLAGAALLAAEIVLGVDVAVWPTWVGIAVVVLGAGIVVGGLRGLRGGWLTAFAWGGILTAAITWPFAAENDPWPWDEAQITTMSGTVISQGTVTPRSIGAAEDGVRVQFGDARVDLTELDLSDVTPGDPVVVPVDMTAGRTVVEIPADTAVEIVADLNAGNLVVDIDGDRTVTSGFSGGPSAYQTDEVAELGGAVLRLDVDARAGEIVIEEER</sequence>
<evidence type="ECO:0000256" key="1">
    <source>
        <dbReference type="ARBA" id="ARBA00004162"/>
    </source>
</evidence>
<feature type="transmembrane region" description="Helical" evidence="7">
    <location>
        <begin position="148"/>
        <end position="166"/>
    </location>
</feature>
<dbReference type="EMBL" id="JABEZU010000001">
    <property type="protein sequence ID" value="NOV96339.1"/>
    <property type="molecule type" value="Genomic_DNA"/>
</dbReference>
<keyword evidence="4 7" id="KW-1133">Transmembrane helix</keyword>
<feature type="transmembrane region" description="Helical" evidence="7">
    <location>
        <begin position="314"/>
        <end position="334"/>
    </location>
</feature>
<evidence type="ECO:0000259" key="8">
    <source>
        <dbReference type="Pfam" id="PF04024"/>
    </source>
</evidence>
<keyword evidence="10" id="KW-1185">Reference proteome</keyword>
<name>A0ABX2A0Z4_9MICO</name>
<feature type="region of interest" description="Disordered" evidence="6">
    <location>
        <begin position="1"/>
        <end position="37"/>
    </location>
</feature>
<feature type="compositionally biased region" description="Low complexity" evidence="6">
    <location>
        <begin position="1"/>
        <end position="13"/>
    </location>
</feature>
<feature type="transmembrane region" description="Helical" evidence="7">
    <location>
        <begin position="341"/>
        <end position="360"/>
    </location>
</feature>
<dbReference type="InterPro" id="IPR007168">
    <property type="entry name" value="Phageshock_PspC_N"/>
</dbReference>
<evidence type="ECO:0000256" key="6">
    <source>
        <dbReference type="SAM" id="MobiDB-lite"/>
    </source>
</evidence>
<dbReference type="PANTHER" id="PTHR33885">
    <property type="entry name" value="PHAGE SHOCK PROTEIN C"/>
    <property type="match status" value="1"/>
</dbReference>
<dbReference type="Pfam" id="PF04024">
    <property type="entry name" value="PspC"/>
    <property type="match status" value="1"/>
</dbReference>
<evidence type="ECO:0000256" key="3">
    <source>
        <dbReference type="ARBA" id="ARBA00022692"/>
    </source>
</evidence>
<keyword evidence="3 7" id="KW-0812">Transmembrane</keyword>
<reference evidence="9 10" key="1">
    <citation type="submission" date="2020-05" db="EMBL/GenBank/DDBJ databases">
        <title>Genomic Encyclopedia of Type Strains, Phase III (KMG-III): the genomes of soil and plant-associated and newly described type strains.</title>
        <authorList>
            <person name="Whitman W."/>
        </authorList>
    </citation>
    <scope>NUCLEOTIDE SEQUENCE [LARGE SCALE GENOMIC DNA]</scope>
    <source>
        <strain evidence="9 10">KCTC 19046</strain>
    </source>
</reference>
<feature type="region of interest" description="Disordered" evidence="6">
    <location>
        <begin position="175"/>
        <end position="271"/>
    </location>
</feature>
<dbReference type="Proteomes" id="UP000757540">
    <property type="component" value="Unassembled WGS sequence"/>
</dbReference>
<organism evidence="9 10">
    <name type="scientific">Isoptericola halotolerans</name>
    <dbReference type="NCBI Taxonomy" id="300560"/>
    <lineage>
        <taxon>Bacteria</taxon>
        <taxon>Bacillati</taxon>
        <taxon>Actinomycetota</taxon>
        <taxon>Actinomycetes</taxon>
        <taxon>Micrococcales</taxon>
        <taxon>Promicromonosporaceae</taxon>
        <taxon>Isoptericola</taxon>
    </lineage>
</organism>
<keyword evidence="5 7" id="KW-0472">Membrane</keyword>
<comment type="caution">
    <text evidence="9">The sequence shown here is derived from an EMBL/GenBank/DDBJ whole genome shotgun (WGS) entry which is preliminary data.</text>
</comment>
<evidence type="ECO:0000256" key="7">
    <source>
        <dbReference type="SAM" id="Phobius"/>
    </source>
</evidence>
<comment type="subcellular location">
    <subcellularLocation>
        <location evidence="1">Cell membrane</location>
        <topology evidence="1">Single-pass membrane protein</topology>
    </subcellularLocation>
</comment>
<feature type="transmembrane region" description="Helical" evidence="7">
    <location>
        <begin position="119"/>
        <end position="142"/>
    </location>
</feature>
<feature type="compositionally biased region" description="Pro residues" evidence="6">
    <location>
        <begin position="181"/>
        <end position="193"/>
    </location>
</feature>
<dbReference type="RefSeq" id="WP_171782532.1">
    <property type="nucleotide sequence ID" value="NZ_BAAAML010000002.1"/>
</dbReference>
<keyword evidence="2" id="KW-1003">Cell membrane</keyword>
<feature type="domain" description="Phage shock protein PspC N-terminal" evidence="8">
    <location>
        <begin position="49"/>
        <end position="101"/>
    </location>
</feature>
<feature type="compositionally biased region" description="Pro residues" evidence="6">
    <location>
        <begin position="252"/>
        <end position="271"/>
    </location>
</feature>
<gene>
    <name evidence="9" type="ORF">HDG69_000892</name>
</gene>
<evidence type="ECO:0000313" key="10">
    <source>
        <dbReference type="Proteomes" id="UP000757540"/>
    </source>
</evidence>
<evidence type="ECO:0000256" key="2">
    <source>
        <dbReference type="ARBA" id="ARBA00022475"/>
    </source>
</evidence>
<evidence type="ECO:0000256" key="4">
    <source>
        <dbReference type="ARBA" id="ARBA00022989"/>
    </source>
</evidence>
<evidence type="ECO:0000313" key="9">
    <source>
        <dbReference type="EMBL" id="NOV96339.1"/>
    </source>
</evidence>
<proteinExistence type="predicted"/>
<feature type="transmembrane region" description="Helical" evidence="7">
    <location>
        <begin position="286"/>
        <end position="308"/>
    </location>
</feature>
<dbReference type="InterPro" id="IPR052027">
    <property type="entry name" value="PspC"/>
</dbReference>